<dbReference type="InterPro" id="IPR013819">
    <property type="entry name" value="LipOase_C"/>
</dbReference>
<proteinExistence type="predicted"/>
<reference evidence="5" key="1">
    <citation type="submission" date="2022-08" db="UniProtKB">
        <authorList>
            <consortium name="EnsemblMetazoa"/>
        </authorList>
    </citation>
    <scope>IDENTIFICATION</scope>
    <source>
        <strain evidence="5">05x7-T-G4-1.051#20</strain>
    </source>
</reference>
<evidence type="ECO:0000256" key="3">
    <source>
        <dbReference type="ARBA" id="ARBA00023002"/>
    </source>
</evidence>
<dbReference type="GO" id="GO:0046872">
    <property type="term" value="F:metal ion binding"/>
    <property type="evidence" value="ECO:0007669"/>
    <property type="project" value="UniProtKB-KW"/>
</dbReference>
<dbReference type="GO" id="GO:0034440">
    <property type="term" value="P:lipid oxidation"/>
    <property type="evidence" value="ECO:0007669"/>
    <property type="project" value="InterPro"/>
</dbReference>
<evidence type="ECO:0000256" key="1">
    <source>
        <dbReference type="ARBA" id="ARBA00022723"/>
    </source>
</evidence>
<protein>
    <recommendedName>
        <fullName evidence="4">Lipoxygenase domain-containing protein</fullName>
    </recommendedName>
</protein>
<feature type="domain" description="Lipoxygenase" evidence="4">
    <location>
        <begin position="167"/>
        <end position="489"/>
    </location>
</feature>
<evidence type="ECO:0000259" key="4">
    <source>
        <dbReference type="PROSITE" id="PS51393"/>
    </source>
</evidence>
<dbReference type="PRINTS" id="PR00087">
    <property type="entry name" value="LIPOXYGENASE"/>
</dbReference>
<dbReference type="AlphaFoldDB" id="A0A8W8JEP5"/>
<dbReference type="GO" id="GO:0016702">
    <property type="term" value="F:oxidoreductase activity, acting on single donors with incorporation of molecular oxygen, incorporation of two atoms of oxygen"/>
    <property type="evidence" value="ECO:0007669"/>
    <property type="project" value="InterPro"/>
</dbReference>
<keyword evidence="6" id="KW-1185">Reference proteome</keyword>
<dbReference type="SUPFAM" id="SSF48484">
    <property type="entry name" value="Lipoxigenase"/>
    <property type="match status" value="1"/>
</dbReference>
<dbReference type="PANTHER" id="PTHR11771">
    <property type="entry name" value="LIPOXYGENASE"/>
    <property type="match status" value="1"/>
</dbReference>
<dbReference type="PROSITE" id="PS51393">
    <property type="entry name" value="LIPOXYGENASE_3"/>
    <property type="match status" value="1"/>
</dbReference>
<keyword evidence="2" id="KW-0223">Dioxygenase</keyword>
<organism evidence="5 6">
    <name type="scientific">Magallana gigas</name>
    <name type="common">Pacific oyster</name>
    <name type="synonym">Crassostrea gigas</name>
    <dbReference type="NCBI Taxonomy" id="29159"/>
    <lineage>
        <taxon>Eukaryota</taxon>
        <taxon>Metazoa</taxon>
        <taxon>Spiralia</taxon>
        <taxon>Lophotrochozoa</taxon>
        <taxon>Mollusca</taxon>
        <taxon>Bivalvia</taxon>
        <taxon>Autobranchia</taxon>
        <taxon>Pteriomorphia</taxon>
        <taxon>Ostreida</taxon>
        <taxon>Ostreoidea</taxon>
        <taxon>Ostreidae</taxon>
        <taxon>Magallana</taxon>
    </lineage>
</organism>
<evidence type="ECO:0000256" key="2">
    <source>
        <dbReference type="ARBA" id="ARBA00022964"/>
    </source>
</evidence>
<evidence type="ECO:0000313" key="6">
    <source>
        <dbReference type="Proteomes" id="UP000005408"/>
    </source>
</evidence>
<dbReference type="Pfam" id="PF00305">
    <property type="entry name" value="Lipoxygenase"/>
    <property type="match status" value="1"/>
</dbReference>
<keyword evidence="3" id="KW-0560">Oxidoreductase</keyword>
<accession>A0A8W8JEP5</accession>
<dbReference type="Gene3D" id="1.20.245.10">
    <property type="entry name" value="Lipoxygenase-1, Domain 5"/>
    <property type="match status" value="1"/>
</dbReference>
<evidence type="ECO:0000313" key="5">
    <source>
        <dbReference type="EnsemblMetazoa" id="G18146.1:cds"/>
    </source>
</evidence>
<sequence>MGNICQNNVHVENTHVSLPQNDEQLDTRQRDLQEARRKYQLEQHTFGLTAVEQRLVNIVNLPPMLSKLPREESQSLYSKIRFGAQYLFYALYALFQRLVGCGRQWTIDRMIQHFRFPCLLKEPKGCEVWRETAINRKEQTVSIPNIFSDDERLRHWVKTRILFNMLDAQYHESVTHLGFTHLLMDGVSVCMHRNLSKRHPIYKILLPHFRYMHAINIAARDDLLPSGGYIEKDMYIKRVLMLKLISKHNETWVYDPIQTSLENRGAMDIPGYFFKDDALQLEGAIRQFVHQYVTHYYKNDDRNVQEDGEIQGFYQELTAPRASRAMIGSGGCGMNGIPEINSMENLVDVLTYFIYTCSVEHSATNFPQYEQYAFPPNFAALLNGQPEDEMADLDASMPSRKEMFSTIKIMKVLTLVLTNSLGNYENVYTRDMDTFGRNCVAAFQQNLAAIQNRMNNRNADIMARNDPNQLQEYQYEWLLPKNVLNSISI</sequence>
<dbReference type="InterPro" id="IPR036226">
    <property type="entry name" value="LipOase_C_sf"/>
</dbReference>
<dbReference type="InterPro" id="IPR000907">
    <property type="entry name" value="LipOase"/>
</dbReference>
<keyword evidence="1" id="KW-0479">Metal-binding</keyword>
<name>A0A8W8JEP5_MAGGI</name>
<dbReference type="Proteomes" id="UP000005408">
    <property type="component" value="Unassembled WGS sequence"/>
</dbReference>
<dbReference type="EnsemblMetazoa" id="G18146.1">
    <property type="protein sequence ID" value="G18146.1:cds"/>
    <property type="gene ID" value="G18146"/>
</dbReference>